<dbReference type="eggNOG" id="ENOG5032P08">
    <property type="taxonomic scope" value="Bacteria"/>
</dbReference>
<reference evidence="2 3" key="1">
    <citation type="submission" date="2011-09" db="EMBL/GenBank/DDBJ databases">
        <title>The draft genome of Treponema saccharophilum DSM 2985.</title>
        <authorList>
            <consortium name="US DOE Joint Genome Institute (JGI-PGF)"/>
            <person name="Lucas S."/>
            <person name="Copeland A."/>
            <person name="Lapidus A."/>
            <person name="Glavina del Rio T."/>
            <person name="Dalin E."/>
            <person name="Tice H."/>
            <person name="Bruce D."/>
            <person name="Goodwin L."/>
            <person name="Pitluck S."/>
            <person name="Peters L."/>
            <person name="Kyrpides N."/>
            <person name="Mavromatis K."/>
            <person name="Ivanova N."/>
            <person name="Markowitz V."/>
            <person name="Cheng J.-F."/>
            <person name="Hugenholtz P."/>
            <person name="Woyke T."/>
            <person name="Wu D."/>
            <person name="Gronow S."/>
            <person name="Wellnitz S."/>
            <person name="Brambilla E."/>
            <person name="Klenk H.-P."/>
            <person name="Eisen J.A."/>
        </authorList>
    </citation>
    <scope>NUCLEOTIDE SEQUENCE [LARGE SCALE GENOMIC DNA]</scope>
    <source>
        <strain evidence="2 3">DSM 2985</strain>
    </source>
</reference>
<dbReference type="Proteomes" id="UP000003571">
    <property type="component" value="Unassembled WGS sequence"/>
</dbReference>
<protein>
    <recommendedName>
        <fullName evidence="4">Lipoprotein</fullName>
    </recommendedName>
</protein>
<feature type="chain" id="PRO_5003608764" description="Lipoprotein" evidence="1">
    <location>
        <begin position="19"/>
        <end position="641"/>
    </location>
</feature>
<name>H7ELG0_9SPIR</name>
<dbReference type="EMBL" id="AGRW01000049">
    <property type="protein sequence ID" value="EIC01501.1"/>
    <property type="molecule type" value="Genomic_DNA"/>
</dbReference>
<gene>
    <name evidence="2" type="ORF">TresaDRAFT_1110</name>
</gene>
<dbReference type="OrthoDB" id="361680at2"/>
<dbReference type="PATRIC" id="fig|907348.3.peg.1746"/>
<sequence length="641" mass="69235">MRKAVLFFAAAFIFFSFSCTDFPDGEICPGSEVVARVDVGVTSSQEIGGGGRSILPSAFDGGGYEYYLFYIDTLSSSASGYSFYGTVSLSYISQTEATASVEFRPSVYRFVLYACPSHLSSPSENEAKSAAVLSGATIADIRSVRKILFYLDSASLSAKGTVSVDMDSSWAFPDGWDFSDGNASVTVGIYDKNTGKPVAVGTENPYRLSYPSDVSDALHLSGFSFGGAEIMPGAYDFIVRFANARLGTQYEWSDDITIVPNRTTSAEISVPNVIERIPSSPSSFSVSVSGANDDSDYYTAFFSWNDDADNETGFEIELADVSSWHSNLDGVMLMIPDVSDDASWDDTVSEPSYAGNDVNVYDEKSYSEYISHYYGYFGNSADFSPDSYSLKRNSTRARFFLQLGRRYIARIRSVGDAGKSAWVYGDFDSGGINVFRLSYMTDSGIVSSYESQSASGVPIDFPSSPLWKSWRVSSGTGEAYPVGDVGQPVPYTGHANLYLVGEYDASDDGSSAYDWADGDVILYGWGNAGGNVYFGGLSEDASGLSRLCDEGQFVSVSKSSVGTLRWELSPSAKSYSSVTLSIRKSTDDAPVYSQLWDTSTKVWTVDASSLDDGIYIATFSALSAAFPGKEFIFSAVVEITD</sequence>
<accession>H7ELG0</accession>
<evidence type="ECO:0000313" key="2">
    <source>
        <dbReference type="EMBL" id="EIC01501.1"/>
    </source>
</evidence>
<dbReference type="PROSITE" id="PS51257">
    <property type="entry name" value="PROKAR_LIPOPROTEIN"/>
    <property type="match status" value="1"/>
</dbReference>
<evidence type="ECO:0000313" key="3">
    <source>
        <dbReference type="Proteomes" id="UP000003571"/>
    </source>
</evidence>
<comment type="caution">
    <text evidence="2">The sequence shown here is derived from an EMBL/GenBank/DDBJ whole genome shotgun (WGS) entry which is preliminary data.</text>
</comment>
<keyword evidence="3" id="KW-1185">Reference proteome</keyword>
<dbReference type="AlphaFoldDB" id="H7ELG0"/>
<feature type="signal peptide" evidence="1">
    <location>
        <begin position="1"/>
        <end position="18"/>
    </location>
</feature>
<organism evidence="2 3">
    <name type="scientific">Treponema saccharophilum DSM 2985</name>
    <dbReference type="NCBI Taxonomy" id="907348"/>
    <lineage>
        <taxon>Bacteria</taxon>
        <taxon>Pseudomonadati</taxon>
        <taxon>Spirochaetota</taxon>
        <taxon>Spirochaetia</taxon>
        <taxon>Spirochaetales</taxon>
        <taxon>Treponemataceae</taxon>
        <taxon>Treponema</taxon>
    </lineage>
</organism>
<keyword evidence="1" id="KW-0732">Signal</keyword>
<proteinExistence type="predicted"/>
<dbReference type="STRING" id="907348.TresaDRAFT_1110"/>
<dbReference type="RefSeq" id="WP_002704772.1">
    <property type="nucleotide sequence ID" value="NZ_AGRW01000049.1"/>
</dbReference>
<evidence type="ECO:0008006" key="4">
    <source>
        <dbReference type="Google" id="ProtNLM"/>
    </source>
</evidence>
<evidence type="ECO:0000256" key="1">
    <source>
        <dbReference type="SAM" id="SignalP"/>
    </source>
</evidence>